<dbReference type="EMBL" id="RKLX01000014">
    <property type="protein sequence ID" value="TGD18282.1"/>
    <property type="molecule type" value="Genomic_DNA"/>
</dbReference>
<reference evidence="3 4" key="1">
    <citation type="submission" date="2018-10" db="EMBL/GenBank/DDBJ databases">
        <title>Lactobacillus sp. R7 and Lactobacillus sp. R19 isolated from fermented mustard green product of Taiwan.</title>
        <authorList>
            <person name="Lin S.-T."/>
        </authorList>
    </citation>
    <scope>NUCLEOTIDE SEQUENCE [LARGE SCALE GENOMIC DNA]</scope>
    <source>
        <strain evidence="3 4">BCRC 81129</strain>
    </source>
</reference>
<proteinExistence type="predicted"/>
<dbReference type="RefSeq" id="WP_135368351.1">
    <property type="nucleotide sequence ID" value="NZ_RKLX01000014.1"/>
</dbReference>
<feature type="transmembrane region" description="Helical" evidence="2">
    <location>
        <begin position="53"/>
        <end position="72"/>
    </location>
</feature>
<feature type="transmembrane region" description="Helical" evidence="2">
    <location>
        <begin position="134"/>
        <end position="152"/>
    </location>
</feature>
<evidence type="ECO:0000256" key="2">
    <source>
        <dbReference type="SAM" id="Phobius"/>
    </source>
</evidence>
<dbReference type="AlphaFoldDB" id="A0A4Z0J970"/>
<name>A0A4Z0J970_9LACO</name>
<protein>
    <submittedName>
        <fullName evidence="3">DUF1097 domain-containing protein</fullName>
    </submittedName>
</protein>
<keyword evidence="2" id="KW-0812">Transmembrane</keyword>
<evidence type="ECO:0000313" key="3">
    <source>
        <dbReference type="EMBL" id="TGD18282.1"/>
    </source>
</evidence>
<feature type="transmembrane region" description="Helical" evidence="2">
    <location>
        <begin position="30"/>
        <end position="48"/>
    </location>
</feature>
<comment type="caution">
    <text evidence="3">The sequence shown here is derived from an EMBL/GenBank/DDBJ whole genome shotgun (WGS) entry which is preliminary data.</text>
</comment>
<accession>A0A4Z0J970</accession>
<evidence type="ECO:0000256" key="1">
    <source>
        <dbReference type="SAM" id="MobiDB-lite"/>
    </source>
</evidence>
<dbReference type="OrthoDB" id="2319335at2"/>
<keyword evidence="4" id="KW-1185">Reference proteome</keyword>
<sequence>MKISKKVWFDSIGVGGFTIVYSLIMTGFSLWMGAAAFIAVSYFFGAGFPKDKIWNILLSFCLGLIWGLMAFSLLHVSWISGLVASSVMFGILTFAALFLQGTILPFTEVPAWLITWGTTMLIISNITIKSWPMFCFELLASMFMGIFVIGYASDYFNKVMFKLFPEKKPKDDDSQDHDTADKGEPEDQLG</sequence>
<keyword evidence="2" id="KW-1133">Transmembrane helix</keyword>
<feature type="transmembrane region" description="Helical" evidence="2">
    <location>
        <begin position="78"/>
        <end position="99"/>
    </location>
</feature>
<evidence type="ECO:0000313" key="4">
    <source>
        <dbReference type="Proteomes" id="UP000297348"/>
    </source>
</evidence>
<feature type="transmembrane region" description="Helical" evidence="2">
    <location>
        <begin position="111"/>
        <end position="128"/>
    </location>
</feature>
<feature type="region of interest" description="Disordered" evidence="1">
    <location>
        <begin position="166"/>
        <end position="190"/>
    </location>
</feature>
<dbReference type="Pfam" id="PF06496">
    <property type="entry name" value="DUF1097"/>
    <property type="match status" value="1"/>
</dbReference>
<gene>
    <name evidence="3" type="ORF">EGT51_08945</name>
</gene>
<dbReference type="Proteomes" id="UP000297348">
    <property type="component" value="Unassembled WGS sequence"/>
</dbReference>
<organism evidence="3 4">
    <name type="scientific">Levilactobacillus suantsaiihabitans</name>
    <dbReference type="NCBI Taxonomy" id="2487722"/>
    <lineage>
        <taxon>Bacteria</taxon>
        <taxon>Bacillati</taxon>
        <taxon>Bacillota</taxon>
        <taxon>Bacilli</taxon>
        <taxon>Lactobacillales</taxon>
        <taxon>Lactobacillaceae</taxon>
        <taxon>Levilactobacillus</taxon>
    </lineage>
</organism>
<keyword evidence="2" id="KW-0472">Membrane</keyword>
<dbReference type="InterPro" id="IPR009476">
    <property type="entry name" value="DUF1097"/>
</dbReference>